<dbReference type="InterPro" id="IPR003423">
    <property type="entry name" value="OMP_efflux"/>
</dbReference>
<feature type="chain" id="PRO_5044264806" evidence="8">
    <location>
        <begin position="22"/>
        <end position="442"/>
    </location>
</feature>
<accession>A0AB39WFX7</accession>
<dbReference type="GO" id="GO:0009279">
    <property type="term" value="C:cell outer membrane"/>
    <property type="evidence" value="ECO:0007669"/>
    <property type="project" value="UniProtKB-SubCell"/>
</dbReference>
<evidence type="ECO:0000256" key="4">
    <source>
        <dbReference type="ARBA" id="ARBA00022452"/>
    </source>
</evidence>
<evidence type="ECO:0000256" key="6">
    <source>
        <dbReference type="ARBA" id="ARBA00023136"/>
    </source>
</evidence>
<organism evidence="9">
    <name type="scientific">Flavobacterium sp. WC2416</name>
    <dbReference type="NCBI Taxonomy" id="3234141"/>
    <lineage>
        <taxon>Bacteria</taxon>
        <taxon>Pseudomonadati</taxon>
        <taxon>Bacteroidota</taxon>
        <taxon>Flavobacteriia</taxon>
        <taxon>Flavobacteriales</taxon>
        <taxon>Flavobacteriaceae</taxon>
        <taxon>Flavobacterium</taxon>
    </lineage>
</organism>
<keyword evidence="8" id="KW-0732">Signal</keyword>
<keyword evidence="3" id="KW-0813">Transport</keyword>
<sequence>MKVSQLMLFGFFFIGISSVEAQDKTSLTLDQAIQMAWSKSNEVTLANTKVETSRLELQSTKNDKYPNFKVSGQYQRLTKATIDLKINNNSSSSEPMPVVDQLLLGQANATLPLFAGFKTVNKIKVSDNMYQAETANALQTKEEVAMKVVNFYASLYKAQKTVELLKENQKSAKQRVVDFIQLEKNGIIPRNDLLKSQLQVSKIQLTLDRAISDLNVVNFELISLLKMDPKTKLEVRESDFADFQMNNIPTDDQLALQNRKDLEAVQLQEKASLANIKVAKSGYYPSISLIGGYTALNLKNVITVQNAMNIGVGVSYDISGILKNGTNVKIAESKALEIQNSEAMLTDYIKIQVQKAIEDYDLALKQNVVYNQAVEQASENYRIIKDKYDNGLSDTNDLLEADVEQLGSNINKTLARANVIQKYYELLSVSGQLNQTFNLSKI</sequence>
<keyword evidence="6" id="KW-0472">Membrane</keyword>
<keyword evidence="5" id="KW-0812">Transmembrane</keyword>
<gene>
    <name evidence="9" type="ORF">AB3G39_07740</name>
</gene>
<name>A0AB39WFX7_9FLAO</name>
<proteinExistence type="inferred from homology"/>
<evidence type="ECO:0000256" key="2">
    <source>
        <dbReference type="ARBA" id="ARBA00007613"/>
    </source>
</evidence>
<dbReference type="PANTHER" id="PTHR30026:SF20">
    <property type="entry name" value="OUTER MEMBRANE PROTEIN TOLC"/>
    <property type="match status" value="1"/>
</dbReference>
<keyword evidence="4" id="KW-1134">Transmembrane beta strand</keyword>
<keyword evidence="7" id="KW-0998">Cell outer membrane</keyword>
<reference evidence="9" key="1">
    <citation type="submission" date="2024-07" db="EMBL/GenBank/DDBJ databases">
        <authorList>
            <person name="Biller S.J."/>
        </authorList>
    </citation>
    <scope>NUCLEOTIDE SEQUENCE</scope>
    <source>
        <strain evidence="9">WC2416</strain>
    </source>
</reference>
<dbReference type="RefSeq" id="WP_367754116.1">
    <property type="nucleotide sequence ID" value="NZ_CP165626.1"/>
</dbReference>
<evidence type="ECO:0000256" key="5">
    <source>
        <dbReference type="ARBA" id="ARBA00022692"/>
    </source>
</evidence>
<dbReference type="GO" id="GO:0015562">
    <property type="term" value="F:efflux transmembrane transporter activity"/>
    <property type="evidence" value="ECO:0007669"/>
    <property type="project" value="InterPro"/>
</dbReference>
<dbReference type="Pfam" id="PF02321">
    <property type="entry name" value="OEP"/>
    <property type="match status" value="1"/>
</dbReference>
<comment type="similarity">
    <text evidence="2">Belongs to the outer membrane factor (OMF) (TC 1.B.17) family.</text>
</comment>
<evidence type="ECO:0000313" key="9">
    <source>
        <dbReference type="EMBL" id="XDV00252.1"/>
    </source>
</evidence>
<protein>
    <submittedName>
        <fullName evidence="9">TolC family protein</fullName>
    </submittedName>
</protein>
<evidence type="ECO:0000256" key="7">
    <source>
        <dbReference type="ARBA" id="ARBA00023237"/>
    </source>
</evidence>
<dbReference type="GO" id="GO:1990281">
    <property type="term" value="C:efflux pump complex"/>
    <property type="evidence" value="ECO:0007669"/>
    <property type="project" value="TreeGrafter"/>
</dbReference>
<dbReference type="SUPFAM" id="SSF56954">
    <property type="entry name" value="Outer membrane efflux proteins (OEP)"/>
    <property type="match status" value="1"/>
</dbReference>
<comment type="subcellular location">
    <subcellularLocation>
        <location evidence="1">Cell outer membrane</location>
    </subcellularLocation>
</comment>
<dbReference type="InterPro" id="IPR051906">
    <property type="entry name" value="TolC-like"/>
</dbReference>
<dbReference type="Gene3D" id="1.20.1600.10">
    <property type="entry name" value="Outer membrane efflux proteins (OEP)"/>
    <property type="match status" value="1"/>
</dbReference>
<evidence type="ECO:0000256" key="8">
    <source>
        <dbReference type="SAM" id="SignalP"/>
    </source>
</evidence>
<evidence type="ECO:0000256" key="1">
    <source>
        <dbReference type="ARBA" id="ARBA00004442"/>
    </source>
</evidence>
<evidence type="ECO:0000256" key="3">
    <source>
        <dbReference type="ARBA" id="ARBA00022448"/>
    </source>
</evidence>
<dbReference type="GO" id="GO:0015288">
    <property type="term" value="F:porin activity"/>
    <property type="evidence" value="ECO:0007669"/>
    <property type="project" value="TreeGrafter"/>
</dbReference>
<dbReference type="EMBL" id="CP165626">
    <property type="protein sequence ID" value="XDV00252.1"/>
    <property type="molecule type" value="Genomic_DNA"/>
</dbReference>
<feature type="signal peptide" evidence="8">
    <location>
        <begin position="1"/>
        <end position="21"/>
    </location>
</feature>
<dbReference type="PANTHER" id="PTHR30026">
    <property type="entry name" value="OUTER MEMBRANE PROTEIN TOLC"/>
    <property type="match status" value="1"/>
</dbReference>
<dbReference type="AlphaFoldDB" id="A0AB39WFX7"/>